<evidence type="ECO:0000259" key="4">
    <source>
        <dbReference type="SMART" id="SM01403"/>
    </source>
</evidence>
<dbReference type="PANTHER" id="PTHR11700">
    <property type="entry name" value="30S RIBOSOMAL PROTEIN S10 FAMILY MEMBER"/>
    <property type="match status" value="1"/>
</dbReference>
<gene>
    <name evidence="5" type="primary">rps10</name>
</gene>
<protein>
    <submittedName>
        <fullName evidence="5">Ribosomal protein S10</fullName>
    </submittedName>
</protein>
<dbReference type="GeneID" id="79574892"/>
<evidence type="ECO:0000256" key="1">
    <source>
        <dbReference type="ARBA" id="ARBA00007102"/>
    </source>
</evidence>
<feature type="domain" description="Small ribosomal subunit protein uS10" evidence="4">
    <location>
        <begin position="6"/>
        <end position="107"/>
    </location>
</feature>
<comment type="similarity">
    <text evidence="1">Belongs to the universal ribosomal protein uS10 family.</text>
</comment>
<dbReference type="Gene3D" id="3.30.70.600">
    <property type="entry name" value="Ribosomal protein S10 domain"/>
    <property type="match status" value="1"/>
</dbReference>
<evidence type="ECO:0000256" key="2">
    <source>
        <dbReference type="ARBA" id="ARBA00022980"/>
    </source>
</evidence>
<dbReference type="SUPFAM" id="SSF54999">
    <property type="entry name" value="Ribosomal protein S10"/>
    <property type="match status" value="1"/>
</dbReference>
<dbReference type="RefSeq" id="YP_010736398.1">
    <property type="nucleotide sequence ID" value="NC_072974.1"/>
</dbReference>
<accession>A0A6N0GXM0</accession>
<dbReference type="GO" id="GO:1990904">
    <property type="term" value="C:ribonucleoprotein complex"/>
    <property type="evidence" value="ECO:0007669"/>
    <property type="project" value="UniProtKB-KW"/>
</dbReference>
<keyword evidence="3" id="KW-0687">Ribonucleoprotein</keyword>
<keyword evidence="5" id="KW-0496">Mitochondrion</keyword>
<dbReference type="InterPro" id="IPR027486">
    <property type="entry name" value="Ribosomal_uS10_dom"/>
</dbReference>
<reference evidence="5" key="1">
    <citation type="journal article" date="2020" name="J. Exp. Bot.">
        <title>Zygnema circumcarinatum UTEX 1559 chloroplast and mitochondrial genomes provide insight into land plant evolution.</title>
        <authorList>
            <person name="Orton L.M."/>
            <person name="Fitzek E."/>
            <person name="Feng X."/>
            <person name="Grayburn W.S."/>
            <person name="Mower J.P."/>
            <person name="Liu K."/>
            <person name="Zhang C."/>
            <person name="Duvall M.R."/>
            <person name="Yin Y."/>
        </authorList>
    </citation>
    <scope>NUCLEOTIDE SEQUENCE</scope>
    <source>
        <strain evidence="5">UTEX 1559 mating type +</strain>
    </source>
</reference>
<dbReference type="SMART" id="SM01403">
    <property type="entry name" value="Ribosomal_S10"/>
    <property type="match status" value="1"/>
</dbReference>
<dbReference type="GO" id="GO:0006412">
    <property type="term" value="P:translation"/>
    <property type="evidence" value="ECO:0007669"/>
    <property type="project" value="InterPro"/>
</dbReference>
<dbReference type="AlphaFoldDB" id="A0A6N0GXM0"/>
<evidence type="ECO:0000313" key="5">
    <source>
        <dbReference type="EMBL" id="QKQ14727.1"/>
    </source>
</evidence>
<dbReference type="InterPro" id="IPR036838">
    <property type="entry name" value="Ribosomal_uS10_dom_sf"/>
</dbReference>
<evidence type="ECO:0000256" key="3">
    <source>
        <dbReference type="ARBA" id="ARBA00023274"/>
    </source>
</evidence>
<dbReference type="GO" id="GO:0005840">
    <property type="term" value="C:ribosome"/>
    <property type="evidence" value="ECO:0007669"/>
    <property type="project" value="UniProtKB-KW"/>
</dbReference>
<name>A0A6N0GXM0_ZYGCR</name>
<keyword evidence="2 5" id="KW-0689">Ribosomal protein</keyword>
<geneLocation type="mitochondrion" evidence="5"/>
<proteinExistence type="inferred from homology"/>
<organism evidence="5">
    <name type="scientific">Zygnema circumcarinatum</name>
    <name type="common">Green alga</name>
    <dbReference type="NCBI Taxonomy" id="35869"/>
    <lineage>
        <taxon>Eukaryota</taxon>
        <taxon>Viridiplantae</taxon>
        <taxon>Streptophyta</taxon>
        <taxon>Zygnematophyceae</taxon>
        <taxon>Zygnematophycidae</taxon>
        <taxon>Zygnematales</taxon>
        <taxon>Zygnemataceae</taxon>
        <taxon>Zygnema</taxon>
    </lineage>
</organism>
<dbReference type="GO" id="GO:0003735">
    <property type="term" value="F:structural constituent of ribosome"/>
    <property type="evidence" value="ECO:0007669"/>
    <property type="project" value="InterPro"/>
</dbReference>
<dbReference type="InterPro" id="IPR001848">
    <property type="entry name" value="Ribosomal_uS10"/>
</dbReference>
<dbReference type="PRINTS" id="PR00971">
    <property type="entry name" value="RIBOSOMALS10"/>
</dbReference>
<sequence>MNAKISIISKSFETPKERDQKGSKSALQNTKSLSNTNLKQWRLIRLPKTRALFTVLRSPHIDKKSREQFEIKIHKQFIVMKTETMQLRQKLLRLKWHDLPGVQFKVIVNYTTRFSKFW</sequence>
<dbReference type="Pfam" id="PF00338">
    <property type="entry name" value="Ribosomal_S10"/>
    <property type="match status" value="1"/>
</dbReference>
<dbReference type="EMBL" id="MT040698">
    <property type="protein sequence ID" value="QKQ14727.1"/>
    <property type="molecule type" value="Genomic_DNA"/>
</dbReference>